<evidence type="ECO:0000313" key="3">
    <source>
        <dbReference type="Proteomes" id="UP001445076"/>
    </source>
</evidence>
<dbReference type="EMBL" id="JARKIK010000005">
    <property type="protein sequence ID" value="KAK8751842.1"/>
    <property type="molecule type" value="Genomic_DNA"/>
</dbReference>
<protein>
    <submittedName>
        <fullName evidence="2">Uncharacterized protein</fullName>
    </submittedName>
</protein>
<keyword evidence="3" id="KW-1185">Reference proteome</keyword>
<reference evidence="2 3" key="1">
    <citation type="journal article" date="2024" name="BMC Genomics">
        <title>Genome assembly of redclaw crayfish (Cherax quadricarinatus) provides insights into its immune adaptation and hypoxia tolerance.</title>
        <authorList>
            <person name="Liu Z."/>
            <person name="Zheng J."/>
            <person name="Li H."/>
            <person name="Fang K."/>
            <person name="Wang S."/>
            <person name="He J."/>
            <person name="Zhou D."/>
            <person name="Weng S."/>
            <person name="Chi M."/>
            <person name="Gu Z."/>
            <person name="He J."/>
            <person name="Li F."/>
            <person name="Wang M."/>
        </authorList>
    </citation>
    <scope>NUCLEOTIDE SEQUENCE [LARGE SCALE GENOMIC DNA]</scope>
    <source>
        <strain evidence="2">ZL_2023a</strain>
    </source>
</reference>
<name>A0AAW0YJN6_CHEQU</name>
<proteinExistence type="predicted"/>
<evidence type="ECO:0000313" key="2">
    <source>
        <dbReference type="EMBL" id="KAK8751842.1"/>
    </source>
</evidence>
<dbReference type="AlphaFoldDB" id="A0AAW0YJN6"/>
<dbReference type="Proteomes" id="UP001445076">
    <property type="component" value="Unassembled WGS sequence"/>
</dbReference>
<evidence type="ECO:0000256" key="1">
    <source>
        <dbReference type="SAM" id="SignalP"/>
    </source>
</evidence>
<accession>A0AAW0YJN6</accession>
<sequence length="177" mass="19831">MLLLTICCCLLGVVCAGPRQDDIVDAATDQEAGDLKTMASLVDIMSEADVTSYEDILASNPDKDASWILHYIKENELADLDEEMVEEYFKGFIRMEMTSLMELVPEPLARFSGLRIPCIQCTVEHLQCKGFCIQLLSESISLTTDMFACLATCWQRVVSCCVTTRRNRIKVTLAEED</sequence>
<keyword evidence="1" id="KW-0732">Signal</keyword>
<organism evidence="2 3">
    <name type="scientific">Cherax quadricarinatus</name>
    <name type="common">Australian red claw crayfish</name>
    <dbReference type="NCBI Taxonomy" id="27406"/>
    <lineage>
        <taxon>Eukaryota</taxon>
        <taxon>Metazoa</taxon>
        <taxon>Ecdysozoa</taxon>
        <taxon>Arthropoda</taxon>
        <taxon>Crustacea</taxon>
        <taxon>Multicrustacea</taxon>
        <taxon>Malacostraca</taxon>
        <taxon>Eumalacostraca</taxon>
        <taxon>Eucarida</taxon>
        <taxon>Decapoda</taxon>
        <taxon>Pleocyemata</taxon>
        <taxon>Astacidea</taxon>
        <taxon>Parastacoidea</taxon>
        <taxon>Parastacidae</taxon>
        <taxon>Cherax</taxon>
    </lineage>
</organism>
<comment type="caution">
    <text evidence="2">The sequence shown here is derived from an EMBL/GenBank/DDBJ whole genome shotgun (WGS) entry which is preliminary data.</text>
</comment>
<gene>
    <name evidence="2" type="ORF">OTU49_010658</name>
</gene>
<feature type="signal peptide" evidence="1">
    <location>
        <begin position="1"/>
        <end position="16"/>
    </location>
</feature>
<feature type="chain" id="PRO_5043340157" evidence="1">
    <location>
        <begin position="17"/>
        <end position="177"/>
    </location>
</feature>